<dbReference type="Proteomes" id="UP001497644">
    <property type="component" value="Chromosome 9"/>
</dbReference>
<sequence length="123" mass="13912">MRIQLAYNCAIAIVDEIRPELIETETAIIVPQMGARSAKHNRKSDGGHFPTKMARSLQESRVLPHDGKCVTTEWHANRGMDRTLGESGIKPAESLRSTTTAQLSFYSNRQIFMALYIARKYFL</sequence>
<name>A0AAV2P8N5_9HYME</name>
<reference evidence="1" key="1">
    <citation type="submission" date="2024-04" db="EMBL/GenBank/DDBJ databases">
        <authorList>
            <consortium name="Molecular Ecology Group"/>
        </authorList>
    </citation>
    <scope>NUCLEOTIDE SEQUENCE</scope>
</reference>
<protein>
    <submittedName>
        <fullName evidence="1">Uncharacterized protein</fullName>
    </submittedName>
</protein>
<dbReference type="AlphaFoldDB" id="A0AAV2P8N5"/>
<evidence type="ECO:0000313" key="1">
    <source>
        <dbReference type="EMBL" id="CAL1689289.1"/>
    </source>
</evidence>
<gene>
    <name evidence="1" type="ORF">LPLAT_LOCUS14241</name>
</gene>
<organism evidence="1 2">
    <name type="scientific">Lasius platythorax</name>
    <dbReference type="NCBI Taxonomy" id="488582"/>
    <lineage>
        <taxon>Eukaryota</taxon>
        <taxon>Metazoa</taxon>
        <taxon>Ecdysozoa</taxon>
        <taxon>Arthropoda</taxon>
        <taxon>Hexapoda</taxon>
        <taxon>Insecta</taxon>
        <taxon>Pterygota</taxon>
        <taxon>Neoptera</taxon>
        <taxon>Endopterygota</taxon>
        <taxon>Hymenoptera</taxon>
        <taxon>Apocrita</taxon>
        <taxon>Aculeata</taxon>
        <taxon>Formicoidea</taxon>
        <taxon>Formicidae</taxon>
        <taxon>Formicinae</taxon>
        <taxon>Lasius</taxon>
        <taxon>Lasius</taxon>
    </lineage>
</organism>
<proteinExistence type="predicted"/>
<accession>A0AAV2P8N5</accession>
<keyword evidence="2" id="KW-1185">Reference proteome</keyword>
<evidence type="ECO:0000313" key="2">
    <source>
        <dbReference type="Proteomes" id="UP001497644"/>
    </source>
</evidence>
<dbReference type="EMBL" id="OZ034832">
    <property type="protein sequence ID" value="CAL1689289.1"/>
    <property type="molecule type" value="Genomic_DNA"/>
</dbReference>